<gene>
    <name evidence="1" type="ORF">GGR89_003359</name>
</gene>
<evidence type="ECO:0000313" key="2">
    <source>
        <dbReference type="Proteomes" id="UP000531251"/>
    </source>
</evidence>
<dbReference type="Proteomes" id="UP000531251">
    <property type="component" value="Unassembled WGS sequence"/>
</dbReference>
<sequence length="105" mass="11885">MAIEIASARALAEAHARGCLRSVAGNRDAYLREEHAEAPNCWFFFRAKDISVPPEQSLLADWAYAVSRWGDVRMIVDLSGDVEALSRYLFEMSGFFERSRDNVPM</sequence>
<proteinExistence type="predicted"/>
<dbReference type="EMBL" id="JAATJB010000012">
    <property type="protein sequence ID" value="NJB99019.1"/>
    <property type="molecule type" value="Genomic_DNA"/>
</dbReference>
<organism evidence="1 2">
    <name type="scientific">Sphingomonas trueperi</name>
    <dbReference type="NCBI Taxonomy" id="53317"/>
    <lineage>
        <taxon>Bacteria</taxon>
        <taxon>Pseudomonadati</taxon>
        <taxon>Pseudomonadota</taxon>
        <taxon>Alphaproteobacteria</taxon>
        <taxon>Sphingomonadales</taxon>
        <taxon>Sphingomonadaceae</taxon>
        <taxon>Sphingomonas</taxon>
    </lineage>
</organism>
<name>A0A7X6BDD7_9SPHN</name>
<dbReference type="AlphaFoldDB" id="A0A7X6BDD7"/>
<protein>
    <submittedName>
        <fullName evidence="1">Uncharacterized protein</fullName>
    </submittedName>
</protein>
<comment type="caution">
    <text evidence="1">The sequence shown here is derived from an EMBL/GenBank/DDBJ whole genome shotgun (WGS) entry which is preliminary data.</text>
</comment>
<accession>A0A7X6BDD7</accession>
<reference evidence="1 2" key="1">
    <citation type="submission" date="2020-03" db="EMBL/GenBank/DDBJ databases">
        <title>Genomic Encyclopedia of Type Strains, Phase IV (KMG-IV): sequencing the most valuable type-strain genomes for metagenomic binning, comparative biology and taxonomic classification.</title>
        <authorList>
            <person name="Goeker M."/>
        </authorList>
    </citation>
    <scope>NUCLEOTIDE SEQUENCE [LARGE SCALE GENOMIC DNA]</scope>
    <source>
        <strain evidence="1 2">DSM 7225</strain>
    </source>
</reference>
<dbReference type="RefSeq" id="WP_125977490.1">
    <property type="nucleotide sequence ID" value="NZ_BAAADY010000015.1"/>
</dbReference>
<evidence type="ECO:0000313" key="1">
    <source>
        <dbReference type="EMBL" id="NJB99019.1"/>
    </source>
</evidence>
<keyword evidence="2" id="KW-1185">Reference proteome</keyword>